<dbReference type="UniPathway" id="UPA00904">
    <property type="reaction ID" value="UER00871"/>
</dbReference>
<keyword evidence="5" id="KW-0486">Methionine biosynthesis</keyword>
<keyword evidence="3" id="KW-0028">Amino-acid biosynthesis</keyword>
<dbReference type="NCBIfam" id="TIGR01704">
    <property type="entry name" value="MTA_SAH-Nsdase"/>
    <property type="match status" value="1"/>
</dbReference>
<dbReference type="EMBL" id="FMUR01000015">
    <property type="protein sequence ID" value="SCY38946.1"/>
    <property type="molecule type" value="Genomic_DNA"/>
</dbReference>
<dbReference type="InterPro" id="IPR000845">
    <property type="entry name" value="Nucleoside_phosphorylase_d"/>
</dbReference>
<keyword evidence="8" id="KW-1185">Reference proteome</keyword>
<dbReference type="AlphaFoldDB" id="A0A1G5FI64"/>
<dbReference type="NCBIfam" id="NF004079">
    <property type="entry name" value="PRK05584.1"/>
    <property type="match status" value="1"/>
</dbReference>
<evidence type="ECO:0000256" key="2">
    <source>
        <dbReference type="ARBA" id="ARBA00011974"/>
    </source>
</evidence>
<dbReference type="GO" id="GO:0009164">
    <property type="term" value="P:nucleoside catabolic process"/>
    <property type="evidence" value="ECO:0007669"/>
    <property type="project" value="InterPro"/>
</dbReference>
<name>A0A1G5FI64_9FIRM</name>
<dbReference type="InterPro" id="IPR035994">
    <property type="entry name" value="Nucleoside_phosphorylase_sf"/>
</dbReference>
<dbReference type="Proteomes" id="UP000183047">
    <property type="component" value="Unassembled WGS sequence"/>
</dbReference>
<accession>A0A1G5FI64</accession>
<evidence type="ECO:0000256" key="3">
    <source>
        <dbReference type="ARBA" id="ARBA00022605"/>
    </source>
</evidence>
<dbReference type="RefSeq" id="WP_074462880.1">
    <property type="nucleotide sequence ID" value="NZ_FMUR01000015.1"/>
</dbReference>
<dbReference type="SUPFAM" id="SSF53167">
    <property type="entry name" value="Purine and uridine phosphorylases"/>
    <property type="match status" value="1"/>
</dbReference>
<evidence type="ECO:0000313" key="7">
    <source>
        <dbReference type="EMBL" id="SCY38946.1"/>
    </source>
</evidence>
<gene>
    <name evidence="7" type="ORF">SAMN02910451_02412</name>
</gene>
<dbReference type="GO" id="GO:0005829">
    <property type="term" value="C:cytosol"/>
    <property type="evidence" value="ECO:0007669"/>
    <property type="project" value="TreeGrafter"/>
</dbReference>
<dbReference type="GO" id="GO:0008930">
    <property type="term" value="F:methylthioadenosine nucleosidase activity"/>
    <property type="evidence" value="ECO:0007669"/>
    <property type="project" value="InterPro"/>
</dbReference>
<feature type="domain" description="Nucleoside phosphorylase" evidence="6">
    <location>
        <begin position="2"/>
        <end position="229"/>
    </location>
</feature>
<proteinExistence type="predicted"/>
<dbReference type="Pfam" id="PF01048">
    <property type="entry name" value="PNP_UDP_1"/>
    <property type="match status" value="1"/>
</dbReference>
<dbReference type="InterPro" id="IPR010049">
    <property type="entry name" value="MTA_SAH_Nsdase"/>
</dbReference>
<comment type="pathway">
    <text evidence="1">Amino-acid biosynthesis; L-methionine biosynthesis via salvage pathway; S-methyl-5-thio-alpha-D-ribose 1-phosphate from S-methyl-5'-thioadenosine (hydrolase route): step 1/2.</text>
</comment>
<dbReference type="OrthoDB" id="9792278at2"/>
<dbReference type="Gene3D" id="3.40.50.1580">
    <property type="entry name" value="Nucleoside phosphorylase domain"/>
    <property type="match status" value="1"/>
</dbReference>
<evidence type="ECO:0000256" key="4">
    <source>
        <dbReference type="ARBA" id="ARBA00022801"/>
    </source>
</evidence>
<evidence type="ECO:0000256" key="1">
    <source>
        <dbReference type="ARBA" id="ARBA00004945"/>
    </source>
</evidence>
<organism evidence="7 8">
    <name type="scientific">Butyrivibrio hungatei</name>
    <dbReference type="NCBI Taxonomy" id="185008"/>
    <lineage>
        <taxon>Bacteria</taxon>
        <taxon>Bacillati</taxon>
        <taxon>Bacillota</taxon>
        <taxon>Clostridia</taxon>
        <taxon>Lachnospirales</taxon>
        <taxon>Lachnospiraceae</taxon>
        <taxon>Butyrivibrio</taxon>
    </lineage>
</organism>
<evidence type="ECO:0000313" key="8">
    <source>
        <dbReference type="Proteomes" id="UP000183047"/>
    </source>
</evidence>
<sequence>MKIGIIGAMEVEVATLKSNMTVKNTVKKASMEFYEGTIGNTEVVVVRSGIGKVNAGICVQILIDLFGVTHVINTGIAGSLNADINIGDIVLSTDACYHDVDITVFGYKKGEIPQIGAAEFKADDELRAKAKASIKKAAPDIGVFEGRVCSGDQFISSAEVKDAIIKEHGGLCTEMEGAAIAQASYLNNTPFLIIRAISDKADGGAEVDYPTFEAKAAKDCAAIVMEIIAEL</sequence>
<dbReference type="STRING" id="185008.bhn_I0029"/>
<dbReference type="GO" id="GO:0019509">
    <property type="term" value="P:L-methionine salvage from methylthioadenosine"/>
    <property type="evidence" value="ECO:0007669"/>
    <property type="project" value="UniProtKB-UniPathway"/>
</dbReference>
<dbReference type="PANTHER" id="PTHR46832">
    <property type="entry name" value="5'-METHYLTHIOADENOSINE/S-ADENOSYLHOMOCYSTEINE NUCLEOSIDASE"/>
    <property type="match status" value="1"/>
</dbReference>
<keyword evidence="4" id="KW-0378">Hydrolase</keyword>
<protein>
    <recommendedName>
        <fullName evidence="2">adenosylhomocysteine nucleosidase</fullName>
        <ecNumber evidence="2">3.2.2.9</ecNumber>
    </recommendedName>
</protein>
<dbReference type="CDD" id="cd09008">
    <property type="entry name" value="MTAN"/>
    <property type="match status" value="1"/>
</dbReference>
<dbReference type="PANTHER" id="PTHR46832:SF1">
    <property type="entry name" value="5'-METHYLTHIOADENOSINE_S-ADENOSYLHOMOCYSTEINE NUCLEOSIDASE"/>
    <property type="match status" value="1"/>
</dbReference>
<dbReference type="GO" id="GO:0008782">
    <property type="term" value="F:adenosylhomocysteine nucleosidase activity"/>
    <property type="evidence" value="ECO:0007669"/>
    <property type="project" value="UniProtKB-EC"/>
</dbReference>
<evidence type="ECO:0000259" key="6">
    <source>
        <dbReference type="Pfam" id="PF01048"/>
    </source>
</evidence>
<dbReference type="GO" id="GO:0019284">
    <property type="term" value="P:L-methionine salvage from S-adenosylmethionine"/>
    <property type="evidence" value="ECO:0007669"/>
    <property type="project" value="TreeGrafter"/>
</dbReference>
<evidence type="ECO:0000256" key="5">
    <source>
        <dbReference type="ARBA" id="ARBA00023167"/>
    </source>
</evidence>
<reference evidence="8" key="1">
    <citation type="submission" date="2016-10" db="EMBL/GenBank/DDBJ databases">
        <authorList>
            <person name="Varghese N."/>
            <person name="Submissions S."/>
        </authorList>
    </citation>
    <scope>NUCLEOTIDE SEQUENCE [LARGE SCALE GENOMIC DNA]</scope>
    <source>
        <strain evidence="8">XBD2006</strain>
    </source>
</reference>
<dbReference type="EC" id="3.2.2.9" evidence="2"/>